<evidence type="ECO:0000313" key="3">
    <source>
        <dbReference type="Proteomes" id="UP000244073"/>
    </source>
</evidence>
<dbReference type="Proteomes" id="UP000244073">
    <property type="component" value="Unassembled WGS sequence"/>
</dbReference>
<dbReference type="AlphaFoldDB" id="A0A2T5M3D4"/>
<sequence length="110" mass="12052">MSYNKPDGPPPSYPPPVHDGGYNHTYPPALLLRRPAPPRTTTINPAILPRTTVPLKAKDTDTALPLQVHSPCTILKPDTRRRNNNNNNLGTIRRSVAAVVAREVECVLVS</sequence>
<feature type="region of interest" description="Disordered" evidence="1">
    <location>
        <begin position="1"/>
        <end position="26"/>
    </location>
</feature>
<organism evidence="2 3">
    <name type="scientific">Aspergillus ochraceoroseus IBT 24754</name>
    <dbReference type="NCBI Taxonomy" id="1392256"/>
    <lineage>
        <taxon>Eukaryota</taxon>
        <taxon>Fungi</taxon>
        <taxon>Dikarya</taxon>
        <taxon>Ascomycota</taxon>
        <taxon>Pezizomycotina</taxon>
        <taxon>Eurotiomycetes</taxon>
        <taxon>Eurotiomycetidae</taxon>
        <taxon>Eurotiales</taxon>
        <taxon>Aspergillaceae</taxon>
        <taxon>Aspergillus</taxon>
        <taxon>Aspergillus subgen. Nidulantes</taxon>
    </lineage>
</organism>
<dbReference type="GeneID" id="63816640"/>
<dbReference type="VEuPathDB" id="FungiDB:P175DRAFT_0530132"/>
<dbReference type="RefSeq" id="XP_040754432.1">
    <property type="nucleotide sequence ID" value="XM_040899758.1"/>
</dbReference>
<proteinExistence type="predicted"/>
<comment type="caution">
    <text evidence="2">The sequence shown here is derived from an EMBL/GenBank/DDBJ whole genome shotgun (WGS) entry which is preliminary data.</text>
</comment>
<reference evidence="2 3" key="1">
    <citation type="journal article" date="2018" name="Proc. Natl. Acad. Sci. U.S.A.">
        <title>Linking secondary metabolites to gene clusters through genome sequencing of six diverse Aspergillus species.</title>
        <authorList>
            <person name="Kaerboelling I."/>
            <person name="Vesth T.C."/>
            <person name="Frisvad J.C."/>
            <person name="Nybo J.L."/>
            <person name="Theobald S."/>
            <person name="Kuo A."/>
            <person name="Bowyer P."/>
            <person name="Matsuda Y."/>
            <person name="Mondo S."/>
            <person name="Lyhne E.K."/>
            <person name="Kogle M.E."/>
            <person name="Clum A."/>
            <person name="Lipzen A."/>
            <person name="Salamov A."/>
            <person name="Ngan C.Y."/>
            <person name="Daum C."/>
            <person name="Chiniquy J."/>
            <person name="Barry K."/>
            <person name="LaButti K."/>
            <person name="Haridas S."/>
            <person name="Simmons B.A."/>
            <person name="Magnuson J.K."/>
            <person name="Mortensen U.H."/>
            <person name="Larsen T.O."/>
            <person name="Grigoriev I.V."/>
            <person name="Baker S.E."/>
            <person name="Andersen M.R."/>
        </authorList>
    </citation>
    <scope>NUCLEOTIDE SEQUENCE [LARGE SCALE GENOMIC DNA]</scope>
    <source>
        <strain evidence="2 3">IBT 24754</strain>
    </source>
</reference>
<protein>
    <submittedName>
        <fullName evidence="2">Uncharacterized protein</fullName>
    </submittedName>
</protein>
<name>A0A2T5M3D4_9EURO</name>
<gene>
    <name evidence="2" type="ORF">P175DRAFT_0530132</name>
</gene>
<feature type="compositionally biased region" description="Pro residues" evidence="1">
    <location>
        <begin position="7"/>
        <end position="17"/>
    </location>
</feature>
<accession>A0A2T5M3D4</accession>
<evidence type="ECO:0000256" key="1">
    <source>
        <dbReference type="SAM" id="MobiDB-lite"/>
    </source>
</evidence>
<evidence type="ECO:0000313" key="2">
    <source>
        <dbReference type="EMBL" id="PTU23040.1"/>
    </source>
</evidence>
<dbReference type="EMBL" id="MSFN02000002">
    <property type="protein sequence ID" value="PTU23040.1"/>
    <property type="molecule type" value="Genomic_DNA"/>
</dbReference>